<organism evidence="1 2">
    <name type="scientific">Megasphaera hominis</name>
    <dbReference type="NCBI Taxonomy" id="159836"/>
    <lineage>
        <taxon>Bacteria</taxon>
        <taxon>Bacillati</taxon>
        <taxon>Bacillota</taxon>
        <taxon>Negativicutes</taxon>
        <taxon>Veillonellales</taxon>
        <taxon>Veillonellaceae</taxon>
        <taxon>Megasphaera</taxon>
    </lineage>
</organism>
<dbReference type="EMBL" id="JACOGK010000015">
    <property type="protein sequence ID" value="MBC3536865.1"/>
    <property type="molecule type" value="Genomic_DNA"/>
</dbReference>
<evidence type="ECO:0000313" key="2">
    <source>
        <dbReference type="Proteomes" id="UP000606870"/>
    </source>
</evidence>
<comment type="caution">
    <text evidence="1">The sequence shown here is derived from an EMBL/GenBank/DDBJ whole genome shotgun (WGS) entry which is preliminary data.</text>
</comment>
<name>A0ABR6VJF8_9FIRM</name>
<reference evidence="1 2" key="1">
    <citation type="submission" date="2020-08" db="EMBL/GenBank/DDBJ databases">
        <authorList>
            <person name="Liu C."/>
            <person name="Sun Q."/>
        </authorList>
    </citation>
    <scope>NUCLEOTIDE SEQUENCE [LARGE SCALE GENOMIC DNA]</scope>
    <source>
        <strain evidence="1 2">NSJ-59</strain>
    </source>
</reference>
<proteinExistence type="predicted"/>
<gene>
    <name evidence="1" type="ORF">H8J70_06345</name>
</gene>
<keyword evidence="2" id="KW-1185">Reference proteome</keyword>
<protein>
    <submittedName>
        <fullName evidence="1">Uncharacterized protein</fullName>
    </submittedName>
</protein>
<evidence type="ECO:0000313" key="1">
    <source>
        <dbReference type="EMBL" id="MBC3536865.1"/>
    </source>
</evidence>
<dbReference type="Proteomes" id="UP000606870">
    <property type="component" value="Unassembled WGS sequence"/>
</dbReference>
<sequence>MPAQAYFNSPLAENPNYRPVNFGLGYEVYVDLSSLKTVEDNGREWVFTVNMFNSQEDSGKIAGIYTITYKIDSGKQAWIYEENFHSWTAIPMSKRIQHGQLADYVTVNLCYKEKTGKYLNDYNNYVTGMQRYYRGPQAPVK</sequence>
<accession>A0ABR6VJF8</accession>